<evidence type="ECO:0000256" key="2">
    <source>
        <dbReference type="SAM" id="Phobius"/>
    </source>
</evidence>
<proteinExistence type="predicted"/>
<reference evidence="3 4" key="1">
    <citation type="submission" date="2023-01" db="EMBL/GenBank/DDBJ databases">
        <title>Analysis of 21 Apiospora genomes using comparative genomics revels a genus with tremendous synthesis potential of carbohydrate active enzymes and secondary metabolites.</title>
        <authorList>
            <person name="Sorensen T."/>
        </authorList>
    </citation>
    <scope>NUCLEOTIDE SEQUENCE [LARGE SCALE GENOMIC DNA]</scope>
    <source>
        <strain evidence="3 4">CBS 117206</strain>
    </source>
</reference>
<protein>
    <submittedName>
        <fullName evidence="3">Short-chain dehydrogenase</fullName>
    </submittedName>
</protein>
<evidence type="ECO:0000313" key="3">
    <source>
        <dbReference type="EMBL" id="KAK8096237.1"/>
    </source>
</evidence>
<keyword evidence="4" id="KW-1185">Reference proteome</keyword>
<gene>
    <name evidence="3" type="ORF">PG999_014259</name>
</gene>
<keyword evidence="2" id="KW-0812">Transmembrane</keyword>
<feature type="transmembrane region" description="Helical" evidence="2">
    <location>
        <begin position="118"/>
        <end position="141"/>
    </location>
</feature>
<accession>A0AAW0QHL8</accession>
<feature type="transmembrane region" description="Helical" evidence="2">
    <location>
        <begin position="695"/>
        <end position="721"/>
    </location>
</feature>
<evidence type="ECO:0000313" key="4">
    <source>
        <dbReference type="Proteomes" id="UP001392437"/>
    </source>
</evidence>
<feature type="transmembrane region" description="Helical" evidence="2">
    <location>
        <begin position="167"/>
        <end position="188"/>
    </location>
</feature>
<feature type="compositionally biased region" description="Polar residues" evidence="1">
    <location>
        <begin position="54"/>
        <end position="96"/>
    </location>
</feature>
<evidence type="ECO:0000256" key="1">
    <source>
        <dbReference type="SAM" id="MobiDB-lite"/>
    </source>
</evidence>
<dbReference type="AlphaFoldDB" id="A0AAW0QHL8"/>
<keyword evidence="2" id="KW-0472">Membrane</keyword>
<sequence length="823" mass="91488">MQPAVEMASLLTSGDNGAREEPHSQANYEPEASTFTRDHENVTMEPSTHLLDVGNTQESHPNPNASPSGSSRELTVAQESPGSETNNAYEHAQTQAKKQPGAEVALAGFLNKQMAFEWFCHIVALSATLYLASLYFTNYYWMDENQWTKSWYFAHLSQDDALKALQFAAKAHEIFIVISLVAMVLHLVRRGLTKSNGLSVGHLVSGYQVESLSLLFRKRLWSPALARPIQSPGAVVVTVILFVSILLAKLVGPASAILVLPSLKWWPVDHPFTVPEIWINCNCIQDDMYPIDLSSGEVLGVWDARSCTSTDSTDWCPDSGWDELNDWSGSNARKGGTEYYIPDNYTPDNITMDVLGEYRRILSSNLEVRNSSTDQWGQTVNTSVAVTLQNSVAVGYANLWVYMKSVGTMDRSPLGLKIERPYLKSRKDLNNIVVQVQCTSKPSDTLSKNQSIKSDRLGFTQPISVSTRNASDLDTASLVNLTWIEMGDTIRRNKSIGVLVTLPYAVLTSTENFNGFLRQDTMICLCAVDARWAPVNIGWDANRTNIIQSTATSFDLSDTGLKWDYNFSDIGKGFSEPIGIGVDWANMLNRRSRMAIAFSGQAVNSSSIEALFWRHLFQVSPSLVYDGVPIWSLTDYSAEEEWYSTQKYQSLAARMLSLTFADGLSRAADWVFCETADQKWPWSYSMTVDVSRYGWGYGLSSLTIFAICVLLTHVAMVLAYAGYSIYLGVRGEPVAYQMLADAGELVVMSLASRPTPLLRGDGKASPWNTAVGVREKDEDRLELVAREDVGDLPQAGKAYQRVNSGDIWATPGNFRWLRRRKVQ</sequence>
<feature type="transmembrane region" description="Helical" evidence="2">
    <location>
        <begin position="233"/>
        <end position="252"/>
    </location>
</feature>
<dbReference type="Proteomes" id="UP001392437">
    <property type="component" value="Unassembled WGS sequence"/>
</dbReference>
<comment type="caution">
    <text evidence="3">The sequence shown here is derived from an EMBL/GenBank/DDBJ whole genome shotgun (WGS) entry which is preliminary data.</text>
</comment>
<dbReference type="EMBL" id="JAQQWP010000011">
    <property type="protein sequence ID" value="KAK8096237.1"/>
    <property type="molecule type" value="Genomic_DNA"/>
</dbReference>
<keyword evidence="2" id="KW-1133">Transmembrane helix</keyword>
<feature type="region of interest" description="Disordered" evidence="1">
    <location>
        <begin position="1"/>
        <end position="96"/>
    </location>
</feature>
<organism evidence="3 4">
    <name type="scientific">Apiospora kogelbergensis</name>
    <dbReference type="NCBI Taxonomy" id="1337665"/>
    <lineage>
        <taxon>Eukaryota</taxon>
        <taxon>Fungi</taxon>
        <taxon>Dikarya</taxon>
        <taxon>Ascomycota</taxon>
        <taxon>Pezizomycotina</taxon>
        <taxon>Sordariomycetes</taxon>
        <taxon>Xylariomycetidae</taxon>
        <taxon>Amphisphaeriales</taxon>
        <taxon>Apiosporaceae</taxon>
        <taxon>Apiospora</taxon>
    </lineage>
</organism>
<name>A0AAW0QHL8_9PEZI</name>